<organism evidence="4 5">
    <name type="scientific">Ectocarpus siliculosus</name>
    <name type="common">Brown alga</name>
    <name type="synonym">Conferva siliculosa</name>
    <dbReference type="NCBI Taxonomy" id="2880"/>
    <lineage>
        <taxon>Eukaryota</taxon>
        <taxon>Sar</taxon>
        <taxon>Stramenopiles</taxon>
        <taxon>Ochrophyta</taxon>
        <taxon>PX clade</taxon>
        <taxon>Phaeophyceae</taxon>
        <taxon>Ectocarpales</taxon>
        <taxon>Ectocarpaceae</taxon>
        <taxon>Ectocarpus</taxon>
    </lineage>
</organism>
<keyword evidence="5" id="KW-1185">Reference proteome</keyword>
<accession>D7G511</accession>
<dbReference type="PANTHER" id="PTHR16263">
    <property type="entry name" value="TETRATRICOPEPTIDE REPEAT PROTEIN 38"/>
    <property type="match status" value="1"/>
</dbReference>
<evidence type="ECO:0000313" key="4">
    <source>
        <dbReference type="EMBL" id="CBJ33774.1"/>
    </source>
</evidence>
<evidence type="ECO:0008006" key="6">
    <source>
        <dbReference type="Google" id="ProtNLM"/>
    </source>
</evidence>
<evidence type="ECO:0000256" key="1">
    <source>
        <dbReference type="ARBA" id="ARBA00022737"/>
    </source>
</evidence>
<dbReference type="EMBL" id="FN649760">
    <property type="protein sequence ID" value="CBJ33774.1"/>
    <property type="molecule type" value="Genomic_DNA"/>
</dbReference>
<reference evidence="4 5" key="1">
    <citation type="journal article" date="2010" name="Nature">
        <title>The Ectocarpus genome and the independent evolution of multicellularity in brown algae.</title>
        <authorList>
            <person name="Cock J.M."/>
            <person name="Sterck L."/>
            <person name="Rouze P."/>
            <person name="Scornet D."/>
            <person name="Allen A.E."/>
            <person name="Amoutzias G."/>
            <person name="Anthouard V."/>
            <person name="Artiguenave F."/>
            <person name="Aury J.M."/>
            <person name="Badger J.H."/>
            <person name="Beszteri B."/>
            <person name="Billiau K."/>
            <person name="Bonnet E."/>
            <person name="Bothwell J.H."/>
            <person name="Bowler C."/>
            <person name="Boyen C."/>
            <person name="Brownlee C."/>
            <person name="Carrano C.J."/>
            <person name="Charrier B."/>
            <person name="Cho G.Y."/>
            <person name="Coelho S.M."/>
            <person name="Collen J."/>
            <person name="Corre E."/>
            <person name="Da Silva C."/>
            <person name="Delage L."/>
            <person name="Delaroque N."/>
            <person name="Dittami S.M."/>
            <person name="Doulbeau S."/>
            <person name="Elias M."/>
            <person name="Farnham G."/>
            <person name="Gachon C.M."/>
            <person name="Gschloessl B."/>
            <person name="Heesch S."/>
            <person name="Jabbari K."/>
            <person name="Jubin C."/>
            <person name="Kawai H."/>
            <person name="Kimura K."/>
            <person name="Kloareg B."/>
            <person name="Kupper F.C."/>
            <person name="Lang D."/>
            <person name="Le Bail A."/>
            <person name="Leblanc C."/>
            <person name="Lerouge P."/>
            <person name="Lohr M."/>
            <person name="Lopez P.J."/>
            <person name="Martens C."/>
            <person name="Maumus F."/>
            <person name="Michel G."/>
            <person name="Miranda-Saavedra D."/>
            <person name="Morales J."/>
            <person name="Moreau H."/>
            <person name="Motomura T."/>
            <person name="Nagasato C."/>
            <person name="Napoli C.A."/>
            <person name="Nelson D.R."/>
            <person name="Nyvall-Collen P."/>
            <person name="Peters A.F."/>
            <person name="Pommier C."/>
            <person name="Potin P."/>
            <person name="Poulain J."/>
            <person name="Quesneville H."/>
            <person name="Read B."/>
            <person name="Rensing S.A."/>
            <person name="Ritter A."/>
            <person name="Rousvoal S."/>
            <person name="Samanta M."/>
            <person name="Samson G."/>
            <person name="Schroeder D.C."/>
            <person name="Segurens B."/>
            <person name="Strittmatter M."/>
            <person name="Tonon T."/>
            <person name="Tregear J.W."/>
            <person name="Valentin K."/>
            <person name="von Dassow P."/>
            <person name="Yamagishi T."/>
            <person name="Van de Peer Y."/>
            <person name="Wincker P."/>
        </authorList>
    </citation>
    <scope>NUCLEOTIDE SEQUENCE [LARGE SCALE GENOMIC DNA]</scope>
    <source>
        <strain evidence="5">Ec32 / CCAP1310/4</strain>
    </source>
</reference>
<keyword evidence="2" id="KW-0802">TPR repeat</keyword>
<evidence type="ECO:0000256" key="3">
    <source>
        <dbReference type="SAM" id="MobiDB-lite"/>
    </source>
</evidence>
<proteinExistence type="predicted"/>
<protein>
    <recommendedName>
        <fullName evidence="6">Tetratricopeptide repeat protein 38</fullName>
    </recommendedName>
</protein>
<feature type="region of interest" description="Disordered" evidence="3">
    <location>
        <begin position="429"/>
        <end position="460"/>
    </location>
</feature>
<keyword evidence="1" id="KW-0677">Repeat</keyword>
<feature type="compositionally biased region" description="Low complexity" evidence="3">
    <location>
        <begin position="446"/>
        <end position="460"/>
    </location>
</feature>
<dbReference type="AlphaFoldDB" id="D7G511"/>
<dbReference type="InterPro" id="IPR033891">
    <property type="entry name" value="TTC38"/>
</dbReference>
<dbReference type="PANTHER" id="PTHR16263:SF4">
    <property type="entry name" value="TETRATRICOPEPTIDE REPEAT PROTEIN 38"/>
    <property type="match status" value="1"/>
</dbReference>
<dbReference type="InParanoid" id="D7G511"/>
<dbReference type="eggNOG" id="KOG2610">
    <property type="taxonomic scope" value="Eukaryota"/>
</dbReference>
<name>D7G511_ECTSI</name>
<dbReference type="OrthoDB" id="1427555at2759"/>
<evidence type="ECO:0000313" key="5">
    <source>
        <dbReference type="Proteomes" id="UP000002630"/>
    </source>
</evidence>
<gene>
    <name evidence="4" type="ORF">Esi_0602_0002</name>
</gene>
<dbReference type="Proteomes" id="UP000002630">
    <property type="component" value="Unassembled WGS sequence"/>
</dbReference>
<dbReference type="CDD" id="cd05804">
    <property type="entry name" value="StaR_like"/>
    <property type="match status" value="1"/>
</dbReference>
<sequence length="615" mass="66274">MLLSGVARRRFAAPGALRAASVRRSVLGSSNSTRGCQAAPRSASRLASTLPDVCGLPVVTTSWQAIKSLDDAYTEYANLSGDPFLRTQEALEHDSSCVMAHCFRGLLAALSQSDPDAVAGCLAAAERGLQLQGIDVGDGDDAARAKEGERERVFAATLRAWCGGRWREGALHLETWLMSAPVDLPALKLSQDAHLTLGDSANMRDCVGRVLPFWSDATFGYGNVLGMHAFGLVENGAYALAEERADMALAIQRTDIWAVHAMAHVFEMEARASEGCSFLTECRDKWEDTEGPLQQHMAWHLGLFSLERGQEARATRVFDTLLAPPREGGTLDGALLLPPPAPFALTDASSLLWRMDLLGVETGASRWRGVAEAWLQYQHARHLSTFHDLHALMAFAAMANGVEDDAEAEYWESRTRELLESMGEYVKSGGEAPAAARRRRQPPAPAGGSEPTPASTAATPTAAPVELHAFPVSRNRGVGGDADEGGVEGPPDNLWVAEHVGLPLCRAMAAYRGGEFDEAVSLLLPLRYHLDAIGGSKAQQDVVHLTLLDAALRLPEKATVARTLVCERRLQRPTSGRAWEAFATVMERDGDMRQAFEARKLSFEFGIGQGGVGAN</sequence>
<evidence type="ECO:0000256" key="2">
    <source>
        <dbReference type="ARBA" id="ARBA00022803"/>
    </source>
</evidence>